<protein>
    <submittedName>
        <fullName evidence="7">OLC1v1007505C1</fullName>
    </submittedName>
</protein>
<gene>
    <name evidence="7" type="ORF">OLC1_LOCUS16174</name>
</gene>
<feature type="domain" description="BRCT" evidence="6">
    <location>
        <begin position="805"/>
        <end position="854"/>
    </location>
</feature>
<keyword evidence="2" id="KW-0227">DNA damage</keyword>
<keyword evidence="5" id="KW-0812">Transmembrane</keyword>
<evidence type="ECO:0000256" key="5">
    <source>
        <dbReference type="SAM" id="Phobius"/>
    </source>
</evidence>
<dbReference type="SMART" id="SM00292">
    <property type="entry name" value="BRCT"/>
    <property type="match status" value="2"/>
</dbReference>
<keyword evidence="5" id="KW-0472">Membrane</keyword>
<name>A0AAV1DJF8_OLDCO</name>
<dbReference type="InterPro" id="IPR051579">
    <property type="entry name" value="DDR_Transcriptional_Reg"/>
</dbReference>
<proteinExistence type="predicted"/>
<dbReference type="InterPro" id="IPR036420">
    <property type="entry name" value="BRCT_dom_sf"/>
</dbReference>
<evidence type="ECO:0000256" key="3">
    <source>
        <dbReference type="ARBA" id="ARBA00023242"/>
    </source>
</evidence>
<accession>A0AAV1DJF8</accession>
<keyword evidence="5" id="KW-1133">Transmembrane helix</keyword>
<dbReference type="GO" id="GO:0006974">
    <property type="term" value="P:DNA damage response"/>
    <property type="evidence" value="ECO:0007669"/>
    <property type="project" value="UniProtKB-KW"/>
</dbReference>
<evidence type="ECO:0000256" key="2">
    <source>
        <dbReference type="ARBA" id="ARBA00022763"/>
    </source>
</evidence>
<dbReference type="Proteomes" id="UP001161247">
    <property type="component" value="Chromosome 5"/>
</dbReference>
<dbReference type="Pfam" id="PF00533">
    <property type="entry name" value="BRCT"/>
    <property type="match status" value="1"/>
</dbReference>
<dbReference type="SUPFAM" id="SSF52113">
    <property type="entry name" value="BRCT domain"/>
    <property type="match status" value="1"/>
</dbReference>
<dbReference type="PANTHER" id="PTHR23196">
    <property type="entry name" value="PAX TRANSCRIPTION ACTIVATION DOMAIN INTERACTING PROTEIN"/>
    <property type="match status" value="1"/>
</dbReference>
<keyword evidence="8" id="KW-1185">Reference proteome</keyword>
<evidence type="ECO:0000256" key="1">
    <source>
        <dbReference type="ARBA" id="ARBA00004123"/>
    </source>
</evidence>
<dbReference type="GO" id="GO:0005634">
    <property type="term" value="C:nucleus"/>
    <property type="evidence" value="ECO:0007669"/>
    <property type="project" value="UniProtKB-SubCell"/>
</dbReference>
<evidence type="ECO:0000256" key="4">
    <source>
        <dbReference type="SAM" id="MobiDB-lite"/>
    </source>
</evidence>
<organism evidence="7 8">
    <name type="scientific">Oldenlandia corymbosa var. corymbosa</name>
    <dbReference type="NCBI Taxonomy" id="529605"/>
    <lineage>
        <taxon>Eukaryota</taxon>
        <taxon>Viridiplantae</taxon>
        <taxon>Streptophyta</taxon>
        <taxon>Embryophyta</taxon>
        <taxon>Tracheophyta</taxon>
        <taxon>Spermatophyta</taxon>
        <taxon>Magnoliopsida</taxon>
        <taxon>eudicotyledons</taxon>
        <taxon>Gunneridae</taxon>
        <taxon>Pentapetalae</taxon>
        <taxon>asterids</taxon>
        <taxon>lamiids</taxon>
        <taxon>Gentianales</taxon>
        <taxon>Rubiaceae</taxon>
        <taxon>Rubioideae</taxon>
        <taxon>Spermacoceae</taxon>
        <taxon>Hedyotis-Oldenlandia complex</taxon>
        <taxon>Oldenlandia</taxon>
    </lineage>
</organism>
<feature type="transmembrane region" description="Helical" evidence="5">
    <location>
        <begin position="976"/>
        <end position="995"/>
    </location>
</feature>
<evidence type="ECO:0000313" key="8">
    <source>
        <dbReference type="Proteomes" id="UP001161247"/>
    </source>
</evidence>
<evidence type="ECO:0000313" key="7">
    <source>
        <dbReference type="EMBL" id="CAI9107999.1"/>
    </source>
</evidence>
<dbReference type="PANTHER" id="PTHR23196:SF1">
    <property type="entry name" value="PAX-INTERACTING PROTEIN 1"/>
    <property type="match status" value="1"/>
</dbReference>
<evidence type="ECO:0000259" key="6">
    <source>
        <dbReference type="PROSITE" id="PS50172"/>
    </source>
</evidence>
<dbReference type="Gene3D" id="3.40.50.10190">
    <property type="entry name" value="BRCT domain"/>
    <property type="match status" value="2"/>
</dbReference>
<dbReference type="InterPro" id="IPR001357">
    <property type="entry name" value="BRCT_dom"/>
</dbReference>
<reference evidence="7" key="1">
    <citation type="submission" date="2023-03" db="EMBL/GenBank/DDBJ databases">
        <authorList>
            <person name="Julca I."/>
        </authorList>
    </citation>
    <scope>NUCLEOTIDE SEQUENCE</scope>
</reference>
<dbReference type="EMBL" id="OX459122">
    <property type="protein sequence ID" value="CAI9107999.1"/>
    <property type="molecule type" value="Genomic_DNA"/>
</dbReference>
<dbReference type="CDD" id="cd18432">
    <property type="entry name" value="BRCT_PAXIP1_rpt6_like"/>
    <property type="match status" value="1"/>
</dbReference>
<feature type="compositionally biased region" description="Polar residues" evidence="4">
    <location>
        <begin position="728"/>
        <end position="740"/>
    </location>
</feature>
<comment type="subcellular location">
    <subcellularLocation>
        <location evidence="1">Nucleus</location>
    </subcellularLocation>
</comment>
<dbReference type="CDD" id="cd17744">
    <property type="entry name" value="BRCT_MDC1_rpt1"/>
    <property type="match status" value="1"/>
</dbReference>
<dbReference type="PROSITE" id="PS50172">
    <property type="entry name" value="BRCT"/>
    <property type="match status" value="1"/>
</dbReference>
<feature type="region of interest" description="Disordered" evidence="4">
    <location>
        <begin position="716"/>
        <end position="741"/>
    </location>
</feature>
<dbReference type="AlphaFoldDB" id="A0AAV1DJF8"/>
<sequence length="998" mass="112147">MEEDEDIYTVPLDDTVEIGGYEVEADEVICTVPLDDTVEIDGHELEDDLENAYVEDTEDQDAPDSREYLRAPVIGDHALKDIVLDSDEQEAERVGCVSTVKNMENTSNKWKLNTLVYRRKRSKIVEVGVEDAVLGSAEEIEVVDCGSASKSLEEMNNKWKLNSLVYRRRRSKNVSVCEHSILSLASAEKATSEGNHKIEKHGTVSSHASNIGIHSLDEKIRHSENKICNKDDGSLECNEKMRRHFAVDSDADRFASSHCETKHGENDVPRQICLNEFGLGSDSEEPKEPYHMNALDFVDHFLSVNNLNILENQKSDGQRGGIEKSPPEFSVKGVQSLAKRAYLAAKPRDITIFDWDEKETTECNVVKVSNEEELHVKSLQQSPEKDGSDTQIIADTCDFGYDTQVAAEAMEALMYAPLPNISVLHTQEFPRDEVGNLSEVAPKSKKCTNFEMPGSVSLINQKQVENMSTKNFNKLNQDVSCPLKMHSGYKNEYSSPLRPKNSATCREPLAANSLHYRKPMVVKKVLGGKNLRLISKQQVDENLEMENSEGAGNGCSSSKFTHSQQHIEVMIVQKFRKSSGGAKRDRCKPLERISEVSTAPSRCSKRSMNNDLELDVAKKRRMETSSDVNIHKTLERRNLNSISDESLGIMSSKRTQGRCNSGWLGTSTLLKLEPWCLKKKKRTRKGVPRLCKGSINSSTLLKVVDDEQIDKYPVEPPKCAAGPLPSSHAESLSFPQTTPSEKVPKHKIQEKSMPDPLPNFIPRQLRRRRNDTLSILFSQHLDCDILNKQKKIIARLGFSIACCCSDATHFVTDRFARTRNMLEAISLGKPVVTHCWLESCDQAKYFVDEKPFILRDSEKEKEIGFSMPVTLAHACKHPLLTGLRVFITANVKPDIEMIQSLVKLLHGKVLKRIPKTEWNGGHVPNDLLVLSCEEDYAACVTLLHKGVAIYDPELLLNGIVIQRLELKRYVRQPDKLVYIVISFCIAIAITFFMCLGTM</sequence>
<keyword evidence="3" id="KW-0539">Nucleus</keyword>
<dbReference type="Pfam" id="PF16589">
    <property type="entry name" value="BRCT_2"/>
    <property type="match status" value="1"/>
</dbReference>